<dbReference type="EMBL" id="AATS01000001">
    <property type="protein sequence ID" value="EAU56047.1"/>
    <property type="molecule type" value="Genomic_DNA"/>
</dbReference>
<sequence>MFRFCAVLLAMMSVVGVSWAADTMTEPTTGMTFVRVPAGCFQFAALSTAAAGNKAPSGKGDICLPSDIWMGAYEVTQAEYSKIMGTNPSGFKKGGRYPVERVRWFDAIQFIRKLNKASGKHFRLPSEAEWEYAARSGGKTQRYGAAGKPDQVAWYMANSKYTSHPVGEKKPNALGLYDMSGNVWEWMQDCWNEHLEAAPKDASAQTEGQCTARVLRGGSWYDAAEMITTSSRLWNDADKFDNNSGFRLILEP</sequence>
<proteinExistence type="predicted"/>
<evidence type="ECO:0000313" key="3">
    <source>
        <dbReference type="EMBL" id="EAU56047.1"/>
    </source>
</evidence>
<accession>Q0F394</accession>
<dbReference type="Gene3D" id="3.90.1580.10">
    <property type="entry name" value="paralog of FGE (formylglycine-generating enzyme)"/>
    <property type="match status" value="1"/>
</dbReference>
<gene>
    <name evidence="3" type="ORF">SPV1_04483</name>
</gene>
<evidence type="ECO:0000256" key="1">
    <source>
        <dbReference type="SAM" id="SignalP"/>
    </source>
</evidence>
<feature type="domain" description="Sulfatase-modifying factor enzyme-like" evidence="2">
    <location>
        <begin position="32"/>
        <end position="249"/>
    </location>
</feature>
<comment type="caution">
    <text evidence="3">The sequence shown here is derived from an EMBL/GenBank/DDBJ whole genome shotgun (WGS) entry which is preliminary data.</text>
</comment>
<dbReference type="InterPro" id="IPR042095">
    <property type="entry name" value="SUMF_sf"/>
</dbReference>
<dbReference type="InterPro" id="IPR016187">
    <property type="entry name" value="CTDL_fold"/>
</dbReference>
<dbReference type="Pfam" id="PF03781">
    <property type="entry name" value="FGE-sulfatase"/>
    <property type="match status" value="1"/>
</dbReference>
<organism evidence="3 4">
    <name type="scientific">Mariprofundus ferrooxydans PV-1</name>
    <dbReference type="NCBI Taxonomy" id="314345"/>
    <lineage>
        <taxon>Bacteria</taxon>
        <taxon>Pseudomonadati</taxon>
        <taxon>Pseudomonadota</taxon>
        <taxon>Candidatius Mariprofundia</taxon>
        <taxon>Mariprofundales</taxon>
        <taxon>Mariprofundaceae</taxon>
        <taxon>Mariprofundus</taxon>
    </lineage>
</organism>
<dbReference type="OrthoDB" id="5292923at2"/>
<dbReference type="eggNOG" id="COG1262">
    <property type="taxonomic scope" value="Bacteria"/>
</dbReference>
<dbReference type="RefSeq" id="WP_009851192.1">
    <property type="nucleotide sequence ID" value="NZ_DS022295.1"/>
</dbReference>
<evidence type="ECO:0000259" key="2">
    <source>
        <dbReference type="Pfam" id="PF03781"/>
    </source>
</evidence>
<dbReference type="STRING" id="314344.AL013_12015"/>
<dbReference type="GO" id="GO:0120147">
    <property type="term" value="F:formylglycine-generating oxidase activity"/>
    <property type="evidence" value="ECO:0007669"/>
    <property type="project" value="TreeGrafter"/>
</dbReference>
<evidence type="ECO:0000313" key="4">
    <source>
        <dbReference type="Proteomes" id="UP000005297"/>
    </source>
</evidence>
<feature type="signal peptide" evidence="1">
    <location>
        <begin position="1"/>
        <end position="20"/>
    </location>
</feature>
<dbReference type="AlphaFoldDB" id="Q0F394"/>
<dbReference type="PANTHER" id="PTHR23150:SF19">
    <property type="entry name" value="FORMYLGLYCINE-GENERATING ENZYME"/>
    <property type="match status" value="1"/>
</dbReference>
<dbReference type="SUPFAM" id="SSF56436">
    <property type="entry name" value="C-type lectin-like"/>
    <property type="match status" value="1"/>
</dbReference>
<dbReference type="Proteomes" id="UP000005297">
    <property type="component" value="Unassembled WGS sequence"/>
</dbReference>
<dbReference type="HOGENOM" id="CLU_012431_2_1_0"/>
<protein>
    <recommendedName>
        <fullName evidence="2">Sulfatase-modifying factor enzyme-like domain-containing protein</fullName>
    </recommendedName>
</protein>
<dbReference type="InterPro" id="IPR005532">
    <property type="entry name" value="SUMF_dom"/>
</dbReference>
<dbReference type="InParanoid" id="Q0F394"/>
<dbReference type="InterPro" id="IPR051043">
    <property type="entry name" value="Sulfatase_Mod_Factor_Kinase"/>
</dbReference>
<keyword evidence="4" id="KW-1185">Reference proteome</keyword>
<reference evidence="3 4" key="1">
    <citation type="submission" date="2006-09" db="EMBL/GenBank/DDBJ databases">
        <authorList>
            <person name="Emerson D."/>
            <person name="Ferriera S."/>
            <person name="Johnson J."/>
            <person name="Kravitz S."/>
            <person name="Halpern A."/>
            <person name="Remington K."/>
            <person name="Beeson K."/>
            <person name="Tran B."/>
            <person name="Rogers Y.-H."/>
            <person name="Friedman R."/>
            <person name="Venter J.C."/>
        </authorList>
    </citation>
    <scope>NUCLEOTIDE SEQUENCE [LARGE SCALE GENOMIC DNA]</scope>
    <source>
        <strain evidence="3 4">PV-1</strain>
    </source>
</reference>
<feature type="chain" id="PRO_5004171453" description="Sulfatase-modifying factor enzyme-like domain-containing protein" evidence="1">
    <location>
        <begin position="21"/>
        <end position="252"/>
    </location>
</feature>
<dbReference type="PANTHER" id="PTHR23150">
    <property type="entry name" value="SULFATASE MODIFYING FACTOR 1, 2"/>
    <property type="match status" value="1"/>
</dbReference>
<name>Q0F394_9PROT</name>
<keyword evidence="1" id="KW-0732">Signal</keyword>